<dbReference type="PROSITE" id="PS50089">
    <property type="entry name" value="ZF_RING_2"/>
    <property type="match status" value="1"/>
</dbReference>
<dbReference type="InterPro" id="IPR013083">
    <property type="entry name" value="Znf_RING/FYVE/PHD"/>
</dbReference>
<dbReference type="SMART" id="SM00184">
    <property type="entry name" value="RING"/>
    <property type="match status" value="1"/>
</dbReference>
<dbReference type="PANTHER" id="PTHR47156">
    <property type="entry name" value="PROTEIN CBG20824"/>
    <property type="match status" value="1"/>
</dbReference>
<gene>
    <name evidence="7" type="ORF">WR25_04382</name>
</gene>
<dbReference type="Gene3D" id="3.30.40.10">
    <property type="entry name" value="Zinc/RING finger domain, C3HC4 (zinc finger)"/>
    <property type="match status" value="1"/>
</dbReference>
<evidence type="ECO:0000256" key="2">
    <source>
        <dbReference type="ARBA" id="ARBA00022771"/>
    </source>
</evidence>
<dbReference type="InterPro" id="IPR017907">
    <property type="entry name" value="Znf_RING_CS"/>
</dbReference>
<evidence type="ECO:0000256" key="5">
    <source>
        <dbReference type="SAM" id="MobiDB-lite"/>
    </source>
</evidence>
<dbReference type="SUPFAM" id="SSF57850">
    <property type="entry name" value="RING/U-box"/>
    <property type="match status" value="1"/>
</dbReference>
<sequence>MSSRIRKFLSDVYDEAVHPENRKTKTAESVLPEEIRLMYDDVMECKICLRHYDNQEHSARTGICGHSLCESCYETMLTIGVRVQKGQIRCPFCIRYRLVNSKLPAAELNAALKLCRKQREFIKKIPIQDGQIGVKKPESKVEMTVIEIEQGIPIQEEISDEKVPEKQRKRGKKKKNDKTEQIS</sequence>
<dbReference type="InterPro" id="IPR052667">
    <property type="entry name" value="E3_ubiquitin-ligase_RING"/>
</dbReference>
<protein>
    <recommendedName>
        <fullName evidence="6">RING-type domain-containing protein</fullName>
    </recommendedName>
</protein>
<accession>A0A2A2JH42</accession>
<dbReference type="AlphaFoldDB" id="A0A2A2JH42"/>
<dbReference type="Pfam" id="PF13445">
    <property type="entry name" value="zf-RING_UBOX"/>
    <property type="match status" value="1"/>
</dbReference>
<evidence type="ECO:0000256" key="1">
    <source>
        <dbReference type="ARBA" id="ARBA00022723"/>
    </source>
</evidence>
<feature type="domain" description="RING-type" evidence="6">
    <location>
        <begin position="45"/>
        <end position="93"/>
    </location>
</feature>
<evidence type="ECO:0000259" key="6">
    <source>
        <dbReference type="PROSITE" id="PS50089"/>
    </source>
</evidence>
<keyword evidence="8" id="KW-1185">Reference proteome</keyword>
<name>A0A2A2JH42_9BILA</name>
<dbReference type="Proteomes" id="UP000218231">
    <property type="component" value="Unassembled WGS sequence"/>
</dbReference>
<keyword evidence="2 4" id="KW-0863">Zinc-finger</keyword>
<evidence type="ECO:0000256" key="3">
    <source>
        <dbReference type="ARBA" id="ARBA00022833"/>
    </source>
</evidence>
<evidence type="ECO:0000313" key="7">
    <source>
        <dbReference type="EMBL" id="PAV61020.1"/>
    </source>
</evidence>
<dbReference type="GO" id="GO:0008270">
    <property type="term" value="F:zinc ion binding"/>
    <property type="evidence" value="ECO:0007669"/>
    <property type="project" value="UniProtKB-KW"/>
</dbReference>
<keyword evidence="1" id="KW-0479">Metal-binding</keyword>
<feature type="compositionally biased region" description="Basic residues" evidence="5">
    <location>
        <begin position="167"/>
        <end position="176"/>
    </location>
</feature>
<evidence type="ECO:0000256" key="4">
    <source>
        <dbReference type="PROSITE-ProRule" id="PRU00175"/>
    </source>
</evidence>
<proteinExistence type="predicted"/>
<keyword evidence="3" id="KW-0862">Zinc</keyword>
<dbReference type="EMBL" id="LIAE01010440">
    <property type="protein sequence ID" value="PAV61020.1"/>
    <property type="molecule type" value="Genomic_DNA"/>
</dbReference>
<dbReference type="PROSITE" id="PS00518">
    <property type="entry name" value="ZF_RING_1"/>
    <property type="match status" value="1"/>
</dbReference>
<dbReference type="InterPro" id="IPR001841">
    <property type="entry name" value="Znf_RING"/>
</dbReference>
<dbReference type="PANTHER" id="PTHR47156:SF10">
    <property type="entry name" value="E3 UBIQUITIN-PROTEIN LIGASE TRIM-21-RELATED"/>
    <property type="match status" value="1"/>
</dbReference>
<reference evidence="7 8" key="1">
    <citation type="journal article" date="2017" name="Curr. Biol.">
        <title>Genome architecture and evolution of a unichromosomal asexual nematode.</title>
        <authorList>
            <person name="Fradin H."/>
            <person name="Zegar C."/>
            <person name="Gutwein M."/>
            <person name="Lucas J."/>
            <person name="Kovtun M."/>
            <person name="Corcoran D."/>
            <person name="Baugh L.R."/>
            <person name="Kiontke K."/>
            <person name="Gunsalus K."/>
            <person name="Fitch D.H."/>
            <person name="Piano F."/>
        </authorList>
    </citation>
    <scope>NUCLEOTIDE SEQUENCE [LARGE SCALE GENOMIC DNA]</scope>
    <source>
        <strain evidence="7">PF1309</strain>
    </source>
</reference>
<feature type="region of interest" description="Disordered" evidence="5">
    <location>
        <begin position="157"/>
        <end position="183"/>
    </location>
</feature>
<evidence type="ECO:0000313" key="8">
    <source>
        <dbReference type="Proteomes" id="UP000218231"/>
    </source>
</evidence>
<organism evidence="7 8">
    <name type="scientific">Diploscapter pachys</name>
    <dbReference type="NCBI Taxonomy" id="2018661"/>
    <lineage>
        <taxon>Eukaryota</taxon>
        <taxon>Metazoa</taxon>
        <taxon>Ecdysozoa</taxon>
        <taxon>Nematoda</taxon>
        <taxon>Chromadorea</taxon>
        <taxon>Rhabditida</taxon>
        <taxon>Rhabditina</taxon>
        <taxon>Rhabditomorpha</taxon>
        <taxon>Rhabditoidea</taxon>
        <taxon>Rhabditidae</taxon>
        <taxon>Diploscapter</taxon>
    </lineage>
</organism>
<comment type="caution">
    <text evidence="7">The sequence shown here is derived from an EMBL/GenBank/DDBJ whole genome shotgun (WGS) entry which is preliminary data.</text>
</comment>
<dbReference type="InterPro" id="IPR027370">
    <property type="entry name" value="Znf-RING_euk"/>
</dbReference>